<comment type="caution">
    <text evidence="2">The sequence shown here is derived from an EMBL/GenBank/DDBJ whole genome shotgun (WGS) entry which is preliminary data.</text>
</comment>
<dbReference type="RefSeq" id="WP_219529845.1">
    <property type="nucleotide sequence ID" value="NZ_JAHKRM010000007.1"/>
</dbReference>
<keyword evidence="3" id="KW-1185">Reference proteome</keyword>
<feature type="signal peptide" evidence="1">
    <location>
        <begin position="1"/>
        <end position="28"/>
    </location>
</feature>
<reference evidence="3" key="1">
    <citation type="journal article" date="2019" name="Int. J. Syst. Evol. Microbiol.">
        <title>The Global Catalogue of Microorganisms (GCM) 10K type strain sequencing project: providing services to taxonomists for standard genome sequencing and annotation.</title>
        <authorList>
            <consortium name="The Broad Institute Genomics Platform"/>
            <consortium name="The Broad Institute Genome Sequencing Center for Infectious Disease"/>
            <person name="Wu L."/>
            <person name="Ma J."/>
        </authorList>
    </citation>
    <scope>NUCLEOTIDE SEQUENCE [LARGE SCALE GENOMIC DNA]</scope>
    <source>
        <strain evidence="3">CGMCC 1.15399</strain>
    </source>
</reference>
<gene>
    <name evidence="2" type="ORF">ACFSJ0_40510</name>
</gene>
<proteinExistence type="predicted"/>
<evidence type="ECO:0008006" key="4">
    <source>
        <dbReference type="Google" id="ProtNLM"/>
    </source>
</evidence>
<protein>
    <recommendedName>
        <fullName evidence="4">WD40 repeat domain-containing protein</fullName>
    </recommendedName>
</protein>
<organism evidence="2 3">
    <name type="scientific">Nonomuraea guangzhouensis</name>
    <dbReference type="NCBI Taxonomy" id="1291555"/>
    <lineage>
        <taxon>Bacteria</taxon>
        <taxon>Bacillati</taxon>
        <taxon>Actinomycetota</taxon>
        <taxon>Actinomycetes</taxon>
        <taxon>Streptosporangiales</taxon>
        <taxon>Streptosporangiaceae</taxon>
        <taxon>Nonomuraea</taxon>
    </lineage>
</organism>
<keyword evidence="1" id="KW-0732">Signal</keyword>
<feature type="chain" id="PRO_5046243746" description="WD40 repeat domain-containing protein" evidence="1">
    <location>
        <begin position="29"/>
        <end position="333"/>
    </location>
</feature>
<dbReference type="EMBL" id="JBHUCM010000038">
    <property type="protein sequence ID" value="MFD1543382.1"/>
    <property type="molecule type" value="Genomic_DNA"/>
</dbReference>
<dbReference type="Proteomes" id="UP001597097">
    <property type="component" value="Unassembled WGS sequence"/>
</dbReference>
<accession>A0ABW4GQ67</accession>
<evidence type="ECO:0000256" key="1">
    <source>
        <dbReference type="SAM" id="SignalP"/>
    </source>
</evidence>
<name>A0ABW4GQ67_9ACTN</name>
<evidence type="ECO:0000313" key="2">
    <source>
        <dbReference type="EMBL" id="MFD1543382.1"/>
    </source>
</evidence>
<evidence type="ECO:0000313" key="3">
    <source>
        <dbReference type="Proteomes" id="UP001597097"/>
    </source>
</evidence>
<sequence>MRHTSATAALLATAVIGGLGIIPTTAHAQAGSSEARAAWIKSCDDKKNEAGYACGHWQLVMRDGRKIAVKDAAANGVDGKGRKVEYAGLFAISGDGHVIAYERARDHRIVVRGTTGGPVKVLAASLVPKRYGTDSASLYLSPKGDRLLIDHTDDHERVPGKVVTIATGKVVQVPAMGEVRGFSADGDEVLTKDYNSDNTSTLIAYRADGGSVKRTPPQVVANAALTTLAADGKTVAVIVSGDEDAKKAPRLRIYDLETGDLSAGVDLALKPGQTPYLARWSGDGQLTVFLQSGEYGTTAVVRVLTADVRTGAVTRTDRYSISKTRYTFSVAGE</sequence>